<evidence type="ECO:0000256" key="1">
    <source>
        <dbReference type="SAM" id="MobiDB-lite"/>
    </source>
</evidence>
<feature type="region of interest" description="Disordered" evidence="1">
    <location>
        <begin position="164"/>
        <end position="200"/>
    </location>
</feature>
<dbReference type="GeneID" id="5982715"/>
<dbReference type="RefSeq" id="XP_001805785.1">
    <property type="nucleotide sequence ID" value="XM_001805733.1"/>
</dbReference>
<protein>
    <submittedName>
        <fullName evidence="2">Uncharacterized protein</fullName>
    </submittedName>
</protein>
<name>Q0TY19_PHANO</name>
<dbReference type="HOGENOM" id="CLU_1366695_0_0_1"/>
<dbReference type="AlphaFoldDB" id="Q0TY19"/>
<sequence>MKSNLKPPAHPPPFASPPPRIFFFNLLQSPFKILSPIFPVRNTTGPNPVTHIPPNTTQTPFHPTPSIKYPLANGPATPPIAIAQFNRQKLVARRSLRVRAYTSSATSENSVASGQSANCSVELPVTSSTHREILWASEGVVMSVRQNKEGRVVTRPKIATTRAPYRSQRMPEGGPKSVASAGQREMRPAAVEVQEKRDWV</sequence>
<dbReference type="KEGG" id="pno:SNOG_15641"/>
<dbReference type="Proteomes" id="UP000001055">
    <property type="component" value="Unassembled WGS sequence"/>
</dbReference>
<evidence type="ECO:0000313" key="3">
    <source>
        <dbReference type="Proteomes" id="UP000001055"/>
    </source>
</evidence>
<evidence type="ECO:0000313" key="2">
    <source>
        <dbReference type="EMBL" id="EAT77016.1"/>
    </source>
</evidence>
<dbReference type="InParanoid" id="Q0TY19"/>
<reference evidence="3" key="1">
    <citation type="journal article" date="2007" name="Plant Cell">
        <title>Dothideomycete-plant interactions illuminated by genome sequencing and EST analysis of the wheat pathogen Stagonospora nodorum.</title>
        <authorList>
            <person name="Hane J.K."/>
            <person name="Lowe R.G."/>
            <person name="Solomon P.S."/>
            <person name="Tan K.C."/>
            <person name="Schoch C.L."/>
            <person name="Spatafora J.W."/>
            <person name="Crous P.W."/>
            <person name="Kodira C."/>
            <person name="Birren B.W."/>
            <person name="Galagan J.E."/>
            <person name="Torriani S.F."/>
            <person name="McDonald B.A."/>
            <person name="Oliver R.P."/>
        </authorList>
    </citation>
    <scope>NUCLEOTIDE SEQUENCE [LARGE SCALE GENOMIC DNA]</scope>
    <source>
        <strain evidence="3">SN15 / ATCC MYA-4574 / FGSC 10173</strain>
    </source>
</reference>
<organism evidence="2 3">
    <name type="scientific">Phaeosphaeria nodorum (strain SN15 / ATCC MYA-4574 / FGSC 10173)</name>
    <name type="common">Glume blotch fungus</name>
    <name type="synonym">Parastagonospora nodorum</name>
    <dbReference type="NCBI Taxonomy" id="321614"/>
    <lineage>
        <taxon>Eukaryota</taxon>
        <taxon>Fungi</taxon>
        <taxon>Dikarya</taxon>
        <taxon>Ascomycota</taxon>
        <taxon>Pezizomycotina</taxon>
        <taxon>Dothideomycetes</taxon>
        <taxon>Pleosporomycetidae</taxon>
        <taxon>Pleosporales</taxon>
        <taxon>Pleosporineae</taxon>
        <taxon>Phaeosphaeriaceae</taxon>
        <taxon>Parastagonospora</taxon>
    </lineage>
</organism>
<gene>
    <name evidence="2" type="ORF">SNOG_15641</name>
</gene>
<dbReference type="EMBL" id="CH445363">
    <property type="protein sequence ID" value="EAT77016.1"/>
    <property type="molecule type" value="Genomic_DNA"/>
</dbReference>
<accession>Q0TY19</accession>
<proteinExistence type="predicted"/>